<gene>
    <name evidence="2" type="ORF">C1I98_34835</name>
</gene>
<dbReference type="GO" id="GO:0008703">
    <property type="term" value="F:5-amino-6-(5-phosphoribosylamino)uracil reductase activity"/>
    <property type="evidence" value="ECO:0007669"/>
    <property type="project" value="InterPro"/>
</dbReference>
<protein>
    <submittedName>
        <fullName evidence="2">Deaminase</fullName>
    </submittedName>
</protein>
<evidence type="ECO:0000313" key="2">
    <source>
        <dbReference type="EMBL" id="PZG25203.1"/>
    </source>
</evidence>
<organism evidence="2 3">
    <name type="scientific">Spongiactinospora gelatinilytica</name>
    <dbReference type="NCBI Taxonomy" id="2666298"/>
    <lineage>
        <taxon>Bacteria</taxon>
        <taxon>Bacillati</taxon>
        <taxon>Actinomycetota</taxon>
        <taxon>Actinomycetes</taxon>
        <taxon>Streptosporangiales</taxon>
        <taxon>Streptosporangiaceae</taxon>
        <taxon>Spongiactinospora</taxon>
    </lineage>
</organism>
<dbReference type="InterPro" id="IPR002734">
    <property type="entry name" value="RibDG_C"/>
</dbReference>
<name>A0A2W2ERX0_9ACTN</name>
<dbReference type="Proteomes" id="UP000248544">
    <property type="component" value="Unassembled WGS sequence"/>
</dbReference>
<accession>A0A2W2ERX0</accession>
<dbReference type="SUPFAM" id="SSF53597">
    <property type="entry name" value="Dihydrofolate reductase-like"/>
    <property type="match status" value="1"/>
</dbReference>
<reference evidence="2 3" key="1">
    <citation type="submission" date="2018-01" db="EMBL/GenBank/DDBJ databases">
        <title>Draft genome sequence of Sphaerisporangium sp. 7K107.</title>
        <authorList>
            <person name="Sahin N."/>
            <person name="Saygin H."/>
            <person name="Ay H."/>
        </authorList>
    </citation>
    <scope>NUCLEOTIDE SEQUENCE [LARGE SCALE GENOMIC DNA]</scope>
    <source>
        <strain evidence="2 3">7K107</strain>
    </source>
</reference>
<proteinExistence type="predicted"/>
<dbReference type="GO" id="GO:0009231">
    <property type="term" value="P:riboflavin biosynthetic process"/>
    <property type="evidence" value="ECO:0007669"/>
    <property type="project" value="InterPro"/>
</dbReference>
<keyword evidence="3" id="KW-1185">Reference proteome</keyword>
<feature type="domain" description="Bacterial bifunctional deaminase-reductase C-terminal" evidence="1">
    <location>
        <begin position="2"/>
        <end position="177"/>
    </location>
</feature>
<dbReference type="InterPro" id="IPR024072">
    <property type="entry name" value="DHFR-like_dom_sf"/>
</dbReference>
<dbReference type="EMBL" id="POUA01000467">
    <property type="protein sequence ID" value="PZG25203.1"/>
    <property type="molecule type" value="Genomic_DNA"/>
</dbReference>
<comment type="caution">
    <text evidence="2">The sequence shown here is derived from an EMBL/GenBank/DDBJ whole genome shotgun (WGS) entry which is preliminary data.</text>
</comment>
<dbReference type="AlphaFoldDB" id="A0A2W2ERX0"/>
<dbReference type="PANTHER" id="PTHR38011">
    <property type="entry name" value="DIHYDROFOLATE REDUCTASE FAMILY PROTEIN (AFU_ORTHOLOGUE AFUA_8G06820)"/>
    <property type="match status" value="1"/>
</dbReference>
<evidence type="ECO:0000313" key="3">
    <source>
        <dbReference type="Proteomes" id="UP000248544"/>
    </source>
</evidence>
<sequence length="187" mass="20093">MRTLILQAQVTIDGHMAGPEGEMDWLTTSWSIDVGEYIEAATQSVDCIVLGRTLAEGFIPAWAGRPEGETDQTIDWMNDTPKVVISNTLTESPWDNAVVAGGDLAETIGRLKAQPGGDIIVYGGATLVSSLIAAELIDDLRLFVNPIAIGAGLPVFGADARRLRFDLRGARPFQCGITALHYTPRRA</sequence>
<dbReference type="PANTHER" id="PTHR38011:SF11">
    <property type="entry name" value="2,5-DIAMINO-6-RIBOSYLAMINO-4(3H)-PYRIMIDINONE 5'-PHOSPHATE REDUCTASE"/>
    <property type="match status" value="1"/>
</dbReference>
<dbReference type="Gene3D" id="3.40.430.10">
    <property type="entry name" value="Dihydrofolate Reductase, subunit A"/>
    <property type="match status" value="1"/>
</dbReference>
<dbReference type="InterPro" id="IPR050765">
    <property type="entry name" value="Riboflavin_Biosynth_HTPR"/>
</dbReference>
<evidence type="ECO:0000259" key="1">
    <source>
        <dbReference type="Pfam" id="PF01872"/>
    </source>
</evidence>
<dbReference type="Pfam" id="PF01872">
    <property type="entry name" value="RibD_C"/>
    <property type="match status" value="1"/>
</dbReference>